<dbReference type="InterPro" id="IPR002191">
    <property type="entry name" value="Bac_export_3"/>
</dbReference>
<dbReference type="KEGG" id="goy:GLS_c16540"/>
<keyword evidence="5 7" id="KW-1133">Transmembrane helix</keyword>
<dbReference type="GO" id="GO:0009306">
    <property type="term" value="P:protein secretion"/>
    <property type="evidence" value="ECO:0007669"/>
    <property type="project" value="InterPro"/>
</dbReference>
<dbReference type="EMBL" id="CP004373">
    <property type="protein sequence ID" value="AHK71532.1"/>
    <property type="molecule type" value="Genomic_DNA"/>
</dbReference>
<proteinExistence type="inferred from homology"/>
<dbReference type="AlphaFoldDB" id="A0A067Z5Z8"/>
<comment type="subcellular location">
    <subcellularLocation>
        <location evidence="1">Cell membrane</location>
        <topology evidence="1">Multi-pass membrane protein</topology>
    </subcellularLocation>
</comment>
<dbReference type="GeneID" id="56905873"/>
<evidence type="ECO:0000256" key="3">
    <source>
        <dbReference type="ARBA" id="ARBA00022475"/>
    </source>
</evidence>
<keyword evidence="3" id="KW-1003">Cell membrane</keyword>
<feature type="transmembrane region" description="Helical" evidence="7">
    <location>
        <begin position="12"/>
        <end position="35"/>
    </location>
</feature>
<dbReference type="HOGENOM" id="CLU_164516_2_0_5"/>
<keyword evidence="8" id="KW-0969">Cilium</keyword>
<feature type="transmembrane region" description="Helical" evidence="7">
    <location>
        <begin position="55"/>
        <end position="76"/>
    </location>
</feature>
<keyword evidence="6 7" id="KW-0472">Membrane</keyword>
<keyword evidence="8" id="KW-0282">Flagellum</keyword>
<dbReference type="GO" id="GO:0005886">
    <property type="term" value="C:plasma membrane"/>
    <property type="evidence" value="ECO:0007669"/>
    <property type="project" value="UniProtKB-SubCell"/>
</dbReference>
<dbReference type="PANTHER" id="PTHR34040:SF2">
    <property type="entry name" value="FLAGELLAR BIOSYNTHETIC PROTEIN FLIQ"/>
    <property type="match status" value="1"/>
</dbReference>
<comment type="similarity">
    <text evidence="2">Belongs to the FliQ/MopD/SpaQ family.</text>
</comment>
<evidence type="ECO:0000256" key="6">
    <source>
        <dbReference type="ARBA" id="ARBA00023136"/>
    </source>
</evidence>
<dbReference type="Pfam" id="PF01313">
    <property type="entry name" value="Bac_export_3"/>
    <property type="match status" value="1"/>
</dbReference>
<organism evidence="8 9">
    <name type="scientific">Gluconobacter oxydans DSM 3504</name>
    <dbReference type="NCBI Taxonomy" id="1288313"/>
    <lineage>
        <taxon>Bacteria</taxon>
        <taxon>Pseudomonadati</taxon>
        <taxon>Pseudomonadota</taxon>
        <taxon>Alphaproteobacteria</taxon>
        <taxon>Acetobacterales</taxon>
        <taxon>Acetobacteraceae</taxon>
        <taxon>Gluconobacter</taxon>
    </lineage>
</organism>
<name>A0A067Z5Z8_GLUOY</name>
<dbReference type="PIRSF" id="PIRSF004669">
    <property type="entry name" value="FliQ"/>
    <property type="match status" value="1"/>
</dbReference>
<dbReference type="PANTHER" id="PTHR34040">
    <property type="entry name" value="FLAGELLAR BIOSYNTHETIC PROTEIN FLIQ"/>
    <property type="match status" value="1"/>
</dbReference>
<dbReference type="RefSeq" id="WP_041111874.1">
    <property type="nucleotide sequence ID" value="NZ_CP004373.1"/>
</dbReference>
<evidence type="ECO:0000313" key="9">
    <source>
        <dbReference type="Proteomes" id="UP000031656"/>
    </source>
</evidence>
<evidence type="ECO:0000313" key="8">
    <source>
        <dbReference type="EMBL" id="AHK71532.1"/>
    </source>
</evidence>
<accession>A0A067Z5Z8</accession>
<evidence type="ECO:0000256" key="1">
    <source>
        <dbReference type="ARBA" id="ARBA00004651"/>
    </source>
</evidence>
<evidence type="ECO:0000256" key="5">
    <source>
        <dbReference type="ARBA" id="ARBA00022989"/>
    </source>
</evidence>
<evidence type="ECO:0000256" key="7">
    <source>
        <dbReference type="SAM" id="Phobius"/>
    </source>
</evidence>
<sequence>MQAIDLGAILEQTFLVALKLSTPALLTALGVGLLVSLVQAVTQLNEATLSFVPKVLAIGAVMVMAGSFMTATLISFTRHLFDQLILVGTT</sequence>
<evidence type="ECO:0000256" key="4">
    <source>
        <dbReference type="ARBA" id="ARBA00022692"/>
    </source>
</evidence>
<reference evidence="8 9" key="1">
    <citation type="journal article" date="2015" name="Appl. Microbiol. Biotechnol.">
        <title>The consequence of an additional NADH dehydrogenase paralog on the growth of Gluconobacter oxydans DSM3504.</title>
        <authorList>
            <person name="Kostner D."/>
            <person name="Luchterhand B."/>
            <person name="Junker A."/>
            <person name="Volland S."/>
            <person name="Daniel R."/>
            <person name="Buchs J."/>
            <person name="Liebl W."/>
            <person name="Ehrenreich A."/>
        </authorList>
    </citation>
    <scope>NUCLEOTIDE SEQUENCE [LARGE SCALE GENOMIC DNA]</scope>
    <source>
        <strain evidence="8">DSM 3504</strain>
    </source>
</reference>
<keyword evidence="8" id="KW-0966">Cell projection</keyword>
<keyword evidence="4 7" id="KW-0812">Transmembrane</keyword>
<gene>
    <name evidence="8" type="primary">fliQ</name>
    <name evidence="8" type="ORF">GLS_c16540</name>
</gene>
<dbReference type="PRINTS" id="PR00952">
    <property type="entry name" value="TYPE3IMQPROT"/>
</dbReference>
<evidence type="ECO:0000256" key="2">
    <source>
        <dbReference type="ARBA" id="ARBA00006156"/>
    </source>
</evidence>
<protein>
    <submittedName>
        <fullName evidence="8">Flagellar biosynthesis protein FliQ</fullName>
    </submittedName>
</protein>
<dbReference type="Proteomes" id="UP000031656">
    <property type="component" value="Chromosome"/>
</dbReference>